<evidence type="ECO:0008006" key="6">
    <source>
        <dbReference type="Google" id="ProtNLM"/>
    </source>
</evidence>
<dbReference type="AlphaFoldDB" id="A0A507CRV4"/>
<evidence type="ECO:0000313" key="5">
    <source>
        <dbReference type="Proteomes" id="UP000317494"/>
    </source>
</evidence>
<feature type="transmembrane region" description="Helical" evidence="2">
    <location>
        <begin position="96"/>
        <end position="115"/>
    </location>
</feature>
<comment type="caution">
    <text evidence="4">The sequence shown here is derived from an EMBL/GenBank/DDBJ whole genome shotgun (WGS) entry which is preliminary data.</text>
</comment>
<dbReference type="VEuPathDB" id="FungiDB:SeMB42_g05365"/>
<sequence>MHGSASDKMRYQVSISFLLLTGALLAAARSRSTAPSTESRLAKRGEIEEVFDDEEERPSDFAHYESDELYAQRLHEEELENYHWNIIPDGKDIMKFSQMVFLTCFLLSMAVYFVSGSWIFKYLGIGAALVALFVKIQLWCEKYPSPAATERAMHSTLRLETKMQSMVDRLPGVRRRQLHESSEARSLAKGKEPVYHDHLYNYPSFVSEYGRHESSHRGASTSGTSHEAARVGQSSIRDRSAGARAYSSSQSDPESPRRRRV</sequence>
<reference evidence="4 5" key="1">
    <citation type="journal article" date="2019" name="Sci. Rep.">
        <title>Comparative genomics of chytrid fungi reveal insights into the obligate biotrophic and pathogenic lifestyle of Synchytrium endobioticum.</title>
        <authorList>
            <person name="van de Vossenberg B.T.L.H."/>
            <person name="Warris S."/>
            <person name="Nguyen H.D.T."/>
            <person name="van Gent-Pelzer M.P.E."/>
            <person name="Joly D.L."/>
            <person name="van de Geest H.C."/>
            <person name="Bonants P.J.M."/>
            <person name="Smith D.S."/>
            <person name="Levesque C.A."/>
            <person name="van der Lee T.A.J."/>
        </authorList>
    </citation>
    <scope>NUCLEOTIDE SEQUENCE [LARGE SCALE GENOMIC DNA]</scope>
    <source>
        <strain evidence="4 5">MB42</strain>
    </source>
</reference>
<evidence type="ECO:0000256" key="3">
    <source>
        <dbReference type="SAM" id="SignalP"/>
    </source>
</evidence>
<name>A0A507CRV4_9FUNG</name>
<gene>
    <name evidence="4" type="ORF">SeMB42_g05365</name>
</gene>
<evidence type="ECO:0000256" key="1">
    <source>
        <dbReference type="SAM" id="MobiDB-lite"/>
    </source>
</evidence>
<keyword evidence="5" id="KW-1185">Reference proteome</keyword>
<feature type="chain" id="PRO_5021196581" description="Transmembrane protein" evidence="3">
    <location>
        <begin position="31"/>
        <end position="261"/>
    </location>
</feature>
<accession>A0A507CRV4</accession>
<keyword evidence="2" id="KW-0812">Transmembrane</keyword>
<protein>
    <recommendedName>
        <fullName evidence="6">Transmembrane protein</fullName>
    </recommendedName>
</protein>
<organism evidence="4 5">
    <name type="scientific">Synchytrium endobioticum</name>
    <dbReference type="NCBI Taxonomy" id="286115"/>
    <lineage>
        <taxon>Eukaryota</taxon>
        <taxon>Fungi</taxon>
        <taxon>Fungi incertae sedis</taxon>
        <taxon>Chytridiomycota</taxon>
        <taxon>Chytridiomycota incertae sedis</taxon>
        <taxon>Chytridiomycetes</taxon>
        <taxon>Synchytriales</taxon>
        <taxon>Synchytriaceae</taxon>
        <taxon>Synchytrium</taxon>
    </lineage>
</organism>
<evidence type="ECO:0000256" key="2">
    <source>
        <dbReference type="SAM" id="Phobius"/>
    </source>
</evidence>
<keyword evidence="3" id="KW-0732">Signal</keyword>
<dbReference type="EMBL" id="QEAN01000253">
    <property type="protein sequence ID" value="TPX41883.1"/>
    <property type="molecule type" value="Genomic_DNA"/>
</dbReference>
<keyword evidence="2" id="KW-0472">Membrane</keyword>
<keyword evidence="2" id="KW-1133">Transmembrane helix</keyword>
<feature type="region of interest" description="Disordered" evidence="1">
    <location>
        <begin position="211"/>
        <end position="261"/>
    </location>
</feature>
<proteinExistence type="predicted"/>
<dbReference type="Proteomes" id="UP000317494">
    <property type="component" value="Unassembled WGS sequence"/>
</dbReference>
<evidence type="ECO:0000313" key="4">
    <source>
        <dbReference type="EMBL" id="TPX41883.1"/>
    </source>
</evidence>
<feature type="signal peptide" evidence="3">
    <location>
        <begin position="1"/>
        <end position="30"/>
    </location>
</feature>